<gene>
    <name evidence="8" type="ORF">LCMAC103_03200</name>
</gene>
<dbReference type="InterPro" id="IPR043519">
    <property type="entry name" value="NT_sf"/>
</dbReference>
<organism evidence="8">
    <name type="scientific">Marseillevirus LCMAC103</name>
    <dbReference type="NCBI Taxonomy" id="2506604"/>
    <lineage>
        <taxon>Viruses</taxon>
        <taxon>Varidnaviria</taxon>
        <taxon>Bamfordvirae</taxon>
        <taxon>Nucleocytoviricota</taxon>
        <taxon>Megaviricetes</taxon>
        <taxon>Pimascovirales</taxon>
        <taxon>Pimascovirales incertae sedis</taxon>
        <taxon>Marseilleviridae</taxon>
    </lineage>
</organism>
<dbReference type="SUPFAM" id="SSF81891">
    <property type="entry name" value="Poly A polymerase C-terminal region-like"/>
    <property type="match status" value="1"/>
</dbReference>
<evidence type="ECO:0000313" key="8">
    <source>
        <dbReference type="EMBL" id="QBK86976.1"/>
    </source>
</evidence>
<evidence type="ECO:0000256" key="3">
    <source>
        <dbReference type="ARBA" id="ARBA00022694"/>
    </source>
</evidence>
<sequence>MVKLYKVGGAVRDELLGVAPSDIDYAVEAADFAEMRAFLADRPATSIFLEKAGFGTIRAKNRDTGEVIDYTLCRKDGRYSDRRRPDSIEATDILTDLARRDFTINAIAVDAETGALLDPHKGADDIRRGLIRCVGAARDRMAEDPLRLLRAFRFSVTKDFTICDSIRELFGDAEFAPLLRGVAVERRLEELRKAFEHDTARTLRLLSELPPEFVENVFHGGLWLLPTTRRPKRAR</sequence>
<keyword evidence="5" id="KW-0479">Metal-binding</keyword>
<dbReference type="PANTHER" id="PTHR46173">
    <property type="entry name" value="CCA TRNA NUCLEOTIDYLTRANSFERASE 1, MITOCHONDRIAL"/>
    <property type="match status" value="1"/>
</dbReference>
<dbReference type="GO" id="GO:0016779">
    <property type="term" value="F:nucleotidyltransferase activity"/>
    <property type="evidence" value="ECO:0007669"/>
    <property type="project" value="UniProtKB-KW"/>
</dbReference>
<reference evidence="8" key="1">
    <citation type="journal article" date="2019" name="MBio">
        <title>Virus Genomes from Deep Sea Sediments Expand the Ocean Megavirome and Support Independent Origins of Viral Gigantism.</title>
        <authorList>
            <person name="Backstrom D."/>
            <person name="Yutin N."/>
            <person name="Jorgensen S.L."/>
            <person name="Dharamshi J."/>
            <person name="Homa F."/>
            <person name="Zaremba-Niedwiedzka K."/>
            <person name="Spang A."/>
            <person name="Wolf Y.I."/>
            <person name="Koonin E.V."/>
            <person name="Ettema T.J."/>
        </authorList>
    </citation>
    <scope>NUCLEOTIDE SEQUENCE</scope>
</reference>
<protein>
    <submittedName>
        <fullName evidence="8">Poly A polymerase head domain protein</fullName>
    </submittedName>
</protein>
<evidence type="ECO:0000256" key="4">
    <source>
        <dbReference type="ARBA" id="ARBA00022695"/>
    </source>
</evidence>
<name>A0A481YWS2_9VIRU</name>
<keyword evidence="6" id="KW-0460">Magnesium</keyword>
<comment type="cofactor">
    <cofactor evidence="1">
        <name>Mg(2+)</name>
        <dbReference type="ChEBI" id="CHEBI:18420"/>
    </cofactor>
</comment>
<evidence type="ECO:0000256" key="5">
    <source>
        <dbReference type="ARBA" id="ARBA00022723"/>
    </source>
</evidence>
<dbReference type="Gene3D" id="1.10.3090.10">
    <property type="entry name" value="cca-adding enzyme, domain 2"/>
    <property type="match status" value="1"/>
</dbReference>
<dbReference type="Pfam" id="PF01743">
    <property type="entry name" value="PolyA_pol"/>
    <property type="match status" value="1"/>
</dbReference>
<evidence type="ECO:0000259" key="7">
    <source>
        <dbReference type="Pfam" id="PF01743"/>
    </source>
</evidence>
<dbReference type="GO" id="GO:0046872">
    <property type="term" value="F:metal ion binding"/>
    <property type="evidence" value="ECO:0007669"/>
    <property type="project" value="UniProtKB-KW"/>
</dbReference>
<proteinExistence type="predicted"/>
<keyword evidence="4" id="KW-0548">Nucleotidyltransferase</keyword>
<dbReference type="GO" id="GO:0000049">
    <property type="term" value="F:tRNA binding"/>
    <property type="evidence" value="ECO:0007669"/>
    <property type="project" value="TreeGrafter"/>
</dbReference>
<keyword evidence="3" id="KW-0819">tRNA processing</keyword>
<dbReference type="GO" id="GO:0008033">
    <property type="term" value="P:tRNA processing"/>
    <property type="evidence" value="ECO:0007669"/>
    <property type="project" value="UniProtKB-KW"/>
</dbReference>
<evidence type="ECO:0000256" key="1">
    <source>
        <dbReference type="ARBA" id="ARBA00001946"/>
    </source>
</evidence>
<dbReference type="InterPro" id="IPR002646">
    <property type="entry name" value="PolA_pol_head_dom"/>
</dbReference>
<dbReference type="EMBL" id="MK500339">
    <property type="protein sequence ID" value="QBK86976.1"/>
    <property type="molecule type" value="Genomic_DNA"/>
</dbReference>
<dbReference type="InterPro" id="IPR050264">
    <property type="entry name" value="Bact_CCA-adding_enz_type3_sf"/>
</dbReference>
<dbReference type="SUPFAM" id="SSF81301">
    <property type="entry name" value="Nucleotidyltransferase"/>
    <property type="match status" value="1"/>
</dbReference>
<evidence type="ECO:0000256" key="6">
    <source>
        <dbReference type="ARBA" id="ARBA00022842"/>
    </source>
</evidence>
<accession>A0A481YWS2</accession>
<dbReference type="CDD" id="cd05398">
    <property type="entry name" value="NT_ClassII-CCAase"/>
    <property type="match status" value="1"/>
</dbReference>
<evidence type="ECO:0000256" key="2">
    <source>
        <dbReference type="ARBA" id="ARBA00022679"/>
    </source>
</evidence>
<keyword evidence="2" id="KW-0808">Transferase</keyword>
<dbReference type="Gene3D" id="3.30.460.10">
    <property type="entry name" value="Beta Polymerase, domain 2"/>
    <property type="match status" value="1"/>
</dbReference>
<dbReference type="PANTHER" id="PTHR46173:SF1">
    <property type="entry name" value="CCA TRNA NUCLEOTIDYLTRANSFERASE 1, MITOCHONDRIAL"/>
    <property type="match status" value="1"/>
</dbReference>
<feature type="domain" description="Poly A polymerase head" evidence="7">
    <location>
        <begin position="4"/>
        <end position="132"/>
    </location>
</feature>